<feature type="domain" description="Filamentous haemagglutinin FhaB/tRNA nuclease CdiA-like TPS" evidence="2">
    <location>
        <begin position="39"/>
        <end position="153"/>
    </location>
</feature>
<sequence length="2378" mass="241505">MKSLSQNNLSLLTVNNAIAQLAALGVIAIAPVQAQSITPAADGTNTIVTPNGNQLNITGGSLSGDSANLFHSFQKLGLDANQIANFLSNPNIQNILGRVVGGDPSLINGLIQVVGGNSNLFLMNPAGVIFGPNAALNVPGDFTVTTATGIGIGNNWFNAFGNNNYAILVGTPTTFNFATSQPGSIINTGNLAISTGHNLNLLAGTVVSTGQLSAPGGNITVASVPGKNLLRISQPGNLLSLEIPTNGGTPSNISVATLPKLLTGSGLGNTSGLTVNSNGQVQLATSGILVNPGDVVVKGVTSGTATLSAAQNLTLPESQLQTTGDLNLLAKDTVRVRDSVANPFLAQAGQNLYIQGNQNIDILALNHPQTPFVSGGNLSLVSDGNVSGDAHFASGGQFLIRNLSDGPGNFVSLYDPIIRANGDVLFGNYTGVALKVEATGSIQGGDITITGPDLTIPIADPDSGVLTGSAALILRAGLPAVTLPVTAFPLASGGTNFTNPVSALPEGSIQVGNINTSSAIDGVNGGPITLSSQLATGNITTGNLNSSATGAGSNGGVISLTTVGGNITTGNIDSSGTNGGNITFTGPLNLANAITNINTSGTATINFNNTVGGASDLTVTVGTGDITFGGAVAGLTSLTTNAANTNIANNITTTDDITFNSPVTVTGIGSKIFNAGTGTIAFTNTLAAGNNDLTLTADELNLPLVANSVSGTGNLVLQPFTPGQNINIGDDFVPDSLYLSTTQINDALQDGFATIIIGGNDGGGAINIINPVTFKDPVTIQSPTGVGSITATGDINGTDNASITLLANQNITTSNITTEGGDITLTSTSGAIDTTGGVLDSNATDIGNSGNISLAANNSITTANIDTFTFISDAGNITLLAGTNGVINTDAGEVNASSTAGIGGAISFTAANNITSSNVSTTDNDITFNGLVTLANLGSTFISADNGDISFSNSVDGSSDLILTAGTGNISFGGDLGNLPNPLGSLTITSAANTSVAGNITTANGDISINSPVTVTGIGSKIFNAGTGAIAFTNTLAAGGNDLTLTADELNLPLAANSVSGTGNLVLQPFTPERNINIADGFVPDSLYLSTTQINDALQDGFGTITIGRNDGSGAINITNPVTFKDPVRIQSPTGVGSITATGDISGTDNASITLLANQNITTSNITTQGSDITLSSTSGAIDTTGGVLDSNATDTGNSGNISLAANGNVTTANIDTATATDNAGNTNINSTTGTISTGDLIATGNTNGGDVTVAANGNVTTANIDTSAVTGNAGNTSINSTSGNISTGDLIARGNGNGGDVTLTTNGTIDTSTAQVDASSTGATGGAINFTANSISLGNSVSTTGNNITFNGAVTLTTPSNIVTSNNGNISFSNSVDGATNFSLTAGTGNISFGGNLGTTNPLTRLTISSAGNNSFSGNITTANGGISITSAGNTSFSGNITTANGDITINNSPVTFTGTGSQVINAGNGNITFSSPVTLNGSGSKLFSAGTGAIAFNNTIAAGTNNLTLNADEINLPSATDSVSGTGNLVLQPQTPTKNINLGDNSGGRVNINALSDGFNSITIGLSNSSGAITINNPVTIKDPVIIQSPVGAGSINAFGAITGIDNAALTLLANQNITTSSITTEGGGISITSQNGAIATGNLNSNTDLNGNGGNITLNAFGNVTTANVSSQTNLGNSGNIFFNSSTGAIATGNLNSNNDGNGNGGDITLNAFANITTANVSSRTNVGNSGNIFFNSTTGAVQTENLNSDNVSGNGGDITIQARVQIDAKVINSSSSTGDGGSVKLDPDNNITVTSINTQGGTNGIGGDVNIKTRAYFQALGSFIDRNGIEASISASGGIGSGAISIDHGGDSVIPFFVGRRTINGTVSSITSNIGNTILPTEYFPDSETRGKIQLITQGRVVPGKPDEKTLDFQLTSNNSNLAVASDIGSKEESETRRIEAALNLPQSQIKNLGEIRNELQQVEQKISSKAGLIYVEFTAQDYKLNAENPTSKEQLKDSDPLVLRLLTADGKYIYHKVSGVTRGEFQKVADEFYQEVSLQATPDSRPDIQKTNGSSYKKSAKQLYKWLIRPLEAELKKEGIENLLFVMLDARLRSLPIAALVDDQDQFLIEKYSIGMIPTFSLINTQYASVKNSRVLAMGSETFDPGPQNQNPVTELLAAPVEAETIVNQVWKGRGAAILNQDFTLNRLQAERSTTPFEIIHLATHANFTPGEKSEDLGNSYIRLYDRELKIDEVTKLGWNRPQVELLVLSACESAYGDEKSQLGLAGSAVKMGVKSVVASLWQVSDTGTLGLMTEFHQQLQTQSMKAQALRQAQIAMIHSKVKIDSEGKNLIISNSDLSIPLAKINVSPAEAKQLILKHPFFWAPFTMIGSPW</sequence>
<comment type="caution">
    <text evidence="3">The sequence shown here is derived from an EMBL/GenBank/DDBJ whole genome shotgun (WGS) entry which is preliminary data.</text>
</comment>
<evidence type="ECO:0000256" key="1">
    <source>
        <dbReference type="SAM" id="SignalP"/>
    </source>
</evidence>
<dbReference type="InterPro" id="IPR024983">
    <property type="entry name" value="CHAT_dom"/>
</dbReference>
<dbReference type="InterPro" id="IPR008638">
    <property type="entry name" value="FhaB/CdiA-like_TPS"/>
</dbReference>
<dbReference type="InterPro" id="IPR011050">
    <property type="entry name" value="Pectin_lyase_fold/virulence"/>
</dbReference>
<dbReference type="Pfam" id="PF12770">
    <property type="entry name" value="CHAT"/>
    <property type="match status" value="1"/>
</dbReference>
<dbReference type="EMBL" id="JADEXS010000350">
    <property type="protein sequence ID" value="MBE9025020.1"/>
    <property type="molecule type" value="Genomic_DNA"/>
</dbReference>
<feature type="signal peptide" evidence="1">
    <location>
        <begin position="1"/>
        <end position="34"/>
    </location>
</feature>
<keyword evidence="4" id="KW-1185">Reference proteome</keyword>
<dbReference type="SUPFAM" id="SSF51126">
    <property type="entry name" value="Pectin lyase-like"/>
    <property type="match status" value="1"/>
</dbReference>
<dbReference type="Proteomes" id="UP000622533">
    <property type="component" value="Unassembled WGS sequence"/>
</dbReference>
<protein>
    <submittedName>
        <fullName evidence="3">CHAT domain-containing protein</fullName>
    </submittedName>
</protein>
<dbReference type="InterPro" id="IPR012334">
    <property type="entry name" value="Pectin_lyas_fold"/>
</dbReference>
<dbReference type="Pfam" id="PF05860">
    <property type="entry name" value="TPS"/>
    <property type="match status" value="1"/>
</dbReference>
<evidence type="ECO:0000313" key="3">
    <source>
        <dbReference type="EMBL" id="MBE9025020.1"/>
    </source>
</evidence>
<dbReference type="SMART" id="SM00912">
    <property type="entry name" value="Haemagg_act"/>
    <property type="match status" value="1"/>
</dbReference>
<feature type="chain" id="PRO_5035175989" evidence="1">
    <location>
        <begin position="35"/>
        <end position="2378"/>
    </location>
</feature>
<dbReference type="Gene3D" id="2.160.20.10">
    <property type="entry name" value="Single-stranded right-handed beta-helix, Pectin lyase-like"/>
    <property type="match status" value="1"/>
</dbReference>
<keyword evidence="1" id="KW-0732">Signal</keyword>
<reference evidence="3" key="1">
    <citation type="submission" date="2020-10" db="EMBL/GenBank/DDBJ databases">
        <authorList>
            <person name="Castelo-Branco R."/>
            <person name="Eusebio N."/>
            <person name="Adriana R."/>
            <person name="Vieira A."/>
            <person name="Brugerolle De Fraissinette N."/>
            <person name="Rezende De Castro R."/>
            <person name="Schneider M.P."/>
            <person name="Vasconcelos V."/>
            <person name="Leao P.N."/>
        </authorList>
    </citation>
    <scope>NUCLEOTIDE SEQUENCE</scope>
    <source>
        <strain evidence="3">LEGE 12446</strain>
    </source>
</reference>
<organism evidence="3 4">
    <name type="scientific">Desmonostoc muscorum LEGE 12446</name>
    <dbReference type="NCBI Taxonomy" id="1828758"/>
    <lineage>
        <taxon>Bacteria</taxon>
        <taxon>Bacillati</taxon>
        <taxon>Cyanobacteriota</taxon>
        <taxon>Cyanophyceae</taxon>
        <taxon>Nostocales</taxon>
        <taxon>Nostocaceae</taxon>
        <taxon>Desmonostoc</taxon>
    </lineage>
</organism>
<evidence type="ECO:0000313" key="4">
    <source>
        <dbReference type="Proteomes" id="UP000622533"/>
    </source>
</evidence>
<name>A0A8J7DES1_DESMC</name>
<proteinExistence type="predicted"/>
<gene>
    <name evidence="3" type="ORF">IQ276_22155</name>
</gene>
<accession>A0A8J7DES1</accession>
<evidence type="ECO:0000259" key="2">
    <source>
        <dbReference type="SMART" id="SM00912"/>
    </source>
</evidence>